<organism evidence="2">
    <name type="scientific">Leptosphaeria maculans (strain JN3 / isolate v23.1.3 / race Av1-4-5-6-7-8)</name>
    <name type="common">Blackleg fungus</name>
    <name type="synonym">Phoma lingam</name>
    <dbReference type="NCBI Taxonomy" id="985895"/>
    <lineage>
        <taxon>Eukaryota</taxon>
        <taxon>Fungi</taxon>
        <taxon>Dikarya</taxon>
        <taxon>Ascomycota</taxon>
        <taxon>Pezizomycotina</taxon>
        <taxon>Dothideomycetes</taxon>
        <taxon>Pleosporomycetidae</taxon>
        <taxon>Pleosporales</taxon>
        <taxon>Pleosporineae</taxon>
        <taxon>Leptosphaeriaceae</taxon>
        <taxon>Plenodomus</taxon>
        <taxon>Plenodomus lingam/Leptosphaeria maculans species complex</taxon>
    </lineage>
</organism>
<dbReference type="AlphaFoldDB" id="E5A4C4"/>
<dbReference type="Proteomes" id="UP000002668">
    <property type="component" value="Genome"/>
</dbReference>
<sequence>MRLHRCRGTLMSEAQLAWSGLPHEHTYQSPEYSVPILTTSRCRHAIEQHALLPQDLVLTHENIHLRSEWQRGMSAWPDTSNGPLKTVILTTSPSLTPRLPAWGRPTQ</sequence>
<gene>
    <name evidence="1" type="ORF">LEMA_P098780.1</name>
</gene>
<accession>E5A4C4</accession>
<keyword evidence="2" id="KW-1185">Reference proteome</keyword>
<dbReference type="InParanoid" id="E5A4C4"/>
<dbReference type="HOGENOM" id="CLU_2210515_0_0_1"/>
<dbReference type="VEuPathDB" id="FungiDB:LEMA_P098780.1"/>
<reference evidence="2" key="1">
    <citation type="journal article" date="2011" name="Nat. Commun.">
        <title>Effector diversification within compartments of the Leptosphaeria maculans genome affected by Repeat-Induced Point mutations.</title>
        <authorList>
            <person name="Rouxel T."/>
            <person name="Grandaubert J."/>
            <person name="Hane J.K."/>
            <person name="Hoede C."/>
            <person name="van de Wouw A.P."/>
            <person name="Couloux A."/>
            <person name="Dominguez V."/>
            <person name="Anthouard V."/>
            <person name="Bally P."/>
            <person name="Bourras S."/>
            <person name="Cozijnsen A.J."/>
            <person name="Ciuffetti L.M."/>
            <person name="Degrave A."/>
            <person name="Dilmaghani A."/>
            <person name="Duret L."/>
            <person name="Fudal I."/>
            <person name="Goodwin S.B."/>
            <person name="Gout L."/>
            <person name="Glaser N."/>
            <person name="Linglin J."/>
            <person name="Kema G.H.J."/>
            <person name="Lapalu N."/>
            <person name="Lawrence C.B."/>
            <person name="May K."/>
            <person name="Meyer M."/>
            <person name="Ollivier B."/>
            <person name="Poulain J."/>
            <person name="Schoch C.L."/>
            <person name="Simon A."/>
            <person name="Spatafora J.W."/>
            <person name="Stachowiak A."/>
            <person name="Turgeon B.G."/>
            <person name="Tyler B.M."/>
            <person name="Vincent D."/>
            <person name="Weissenbach J."/>
            <person name="Amselem J."/>
            <person name="Quesneville H."/>
            <person name="Oliver R.P."/>
            <person name="Wincker P."/>
            <person name="Balesdent M.-H."/>
            <person name="Howlett B.J."/>
        </authorList>
    </citation>
    <scope>NUCLEOTIDE SEQUENCE [LARGE SCALE GENOMIC DNA]</scope>
    <source>
        <strain evidence="2">JN3 / isolate v23.1.3 / race Av1-4-5-6-7-8</strain>
    </source>
</reference>
<protein>
    <submittedName>
        <fullName evidence="1">Predicted protein</fullName>
    </submittedName>
</protein>
<dbReference type="EMBL" id="FP929133">
    <property type="protein sequence ID" value="CBX98469.1"/>
    <property type="molecule type" value="Genomic_DNA"/>
</dbReference>
<name>E5A4C4_LEPMJ</name>
<evidence type="ECO:0000313" key="2">
    <source>
        <dbReference type="Proteomes" id="UP000002668"/>
    </source>
</evidence>
<proteinExistence type="predicted"/>
<evidence type="ECO:0000313" key="1">
    <source>
        <dbReference type="EMBL" id="CBX98469.1"/>
    </source>
</evidence>